<evidence type="ECO:0000256" key="3">
    <source>
        <dbReference type="ARBA" id="ARBA00022679"/>
    </source>
</evidence>
<dbReference type="PANTHER" id="PTHR22809">
    <property type="entry name" value="METHYLTRANSFERASE-RELATED"/>
    <property type="match status" value="1"/>
</dbReference>
<dbReference type="EMBL" id="BSXT01000013">
    <property type="protein sequence ID" value="GMF14853.1"/>
    <property type="molecule type" value="Genomic_DNA"/>
</dbReference>
<evidence type="ECO:0000313" key="4">
    <source>
        <dbReference type="EMBL" id="GMF14853.1"/>
    </source>
</evidence>
<dbReference type="CDD" id="cd02440">
    <property type="entry name" value="AdoMet_MTases"/>
    <property type="match status" value="1"/>
</dbReference>
<dbReference type="InterPro" id="IPR029063">
    <property type="entry name" value="SAM-dependent_MTases_sf"/>
</dbReference>
<dbReference type="GO" id="GO:0008173">
    <property type="term" value="F:RNA methyltransferase activity"/>
    <property type="evidence" value="ECO:0007669"/>
    <property type="project" value="UniProtKB-ARBA"/>
</dbReference>
<gene>
    <name evidence="4" type="ORF">Pfra01_000021200</name>
</gene>
<comment type="caution">
    <text evidence="4">The sequence shown here is derived from an EMBL/GenBank/DDBJ whole genome shotgun (WGS) entry which is preliminary data.</text>
</comment>
<evidence type="ECO:0000313" key="5">
    <source>
        <dbReference type="Proteomes" id="UP001165121"/>
    </source>
</evidence>
<evidence type="ECO:0000256" key="1">
    <source>
        <dbReference type="ARBA" id="ARBA00009725"/>
    </source>
</evidence>
<dbReference type="GO" id="GO:0008757">
    <property type="term" value="F:S-adenosylmethionine-dependent methyltransferase activity"/>
    <property type="evidence" value="ECO:0007669"/>
    <property type="project" value="UniProtKB-ARBA"/>
</dbReference>
<comment type="similarity">
    <text evidence="1">Belongs to the methyltransferase superfamily. METL family.</text>
</comment>
<keyword evidence="5" id="KW-1185">Reference proteome</keyword>
<dbReference type="Proteomes" id="UP001165121">
    <property type="component" value="Unassembled WGS sequence"/>
</dbReference>
<dbReference type="Pfam" id="PF13489">
    <property type="entry name" value="Methyltransf_23"/>
    <property type="match status" value="1"/>
</dbReference>
<dbReference type="Gene3D" id="3.40.50.150">
    <property type="entry name" value="Vaccinia Virus protein VP39"/>
    <property type="match status" value="1"/>
</dbReference>
<dbReference type="OrthoDB" id="417697at2759"/>
<dbReference type="SUPFAM" id="SSF53335">
    <property type="entry name" value="S-adenosyl-L-methionine-dependent methyltransferases"/>
    <property type="match status" value="1"/>
</dbReference>
<dbReference type="InterPro" id="IPR026113">
    <property type="entry name" value="METTL2/6/8-like"/>
</dbReference>
<keyword evidence="2" id="KW-0489">Methyltransferase</keyword>
<dbReference type="GO" id="GO:0032259">
    <property type="term" value="P:methylation"/>
    <property type="evidence" value="ECO:0007669"/>
    <property type="project" value="UniProtKB-KW"/>
</dbReference>
<evidence type="ECO:0000256" key="2">
    <source>
        <dbReference type="ARBA" id="ARBA00022603"/>
    </source>
</evidence>
<sequence length="329" mass="37220">MSGNKNPTNQKLEQLVERAGVSKRVLEDPALVVCDDEWTEERERLAREHLSQDKSSIPEFWQSACGGLLGDVPRMLTVLWVCGRAEKYEKEAAKSWDKFYKRNSTNFYKDRHYLHLVFKDLGVVPEGGETRTLLEVGSGVGNAALPLLEINPALNIVAIDFADSAIDLLKKQPLYDEARVAASVCDITNDALPGAAFASGGVDFALFLFCLSALHPDKMKDAVKKVVAAIKPGGKLFFRDYGRYDQAQLRFRPGCKLQENFYVRQDNTRAYYFTTEEVEELFTETGLVPVENEYIRRQYANRQQNVVRFRVWVHAIFEKPLTAADVVQA</sequence>
<dbReference type="AlphaFoldDB" id="A0A9W6TKD4"/>
<organism evidence="4 5">
    <name type="scientific">Phytophthora fragariaefolia</name>
    <dbReference type="NCBI Taxonomy" id="1490495"/>
    <lineage>
        <taxon>Eukaryota</taxon>
        <taxon>Sar</taxon>
        <taxon>Stramenopiles</taxon>
        <taxon>Oomycota</taxon>
        <taxon>Peronosporomycetes</taxon>
        <taxon>Peronosporales</taxon>
        <taxon>Peronosporaceae</taxon>
        <taxon>Phytophthora</taxon>
    </lineage>
</organism>
<name>A0A9W6TKD4_9STRA</name>
<keyword evidence="3" id="KW-0808">Transferase</keyword>
<accession>A0A9W6TKD4</accession>
<dbReference type="PANTHER" id="PTHR22809:SF5">
    <property type="entry name" value="TRNA N(3)-METHYLCYTIDINE METHYLTRANSFERASE METTL6"/>
    <property type="match status" value="1"/>
</dbReference>
<proteinExistence type="inferred from homology"/>
<protein>
    <submittedName>
        <fullName evidence="4">Unnamed protein product</fullName>
    </submittedName>
</protein>
<reference evidence="4" key="1">
    <citation type="submission" date="2023-04" db="EMBL/GenBank/DDBJ databases">
        <title>Phytophthora fragariaefolia NBRC 109709.</title>
        <authorList>
            <person name="Ichikawa N."/>
            <person name="Sato H."/>
            <person name="Tonouchi N."/>
        </authorList>
    </citation>
    <scope>NUCLEOTIDE SEQUENCE</scope>
    <source>
        <strain evidence="4">NBRC 109709</strain>
    </source>
</reference>